<accession>A0ABQ0QYA9</accession>
<keyword evidence="5" id="KW-0662">Pyridine nucleotide biosynthesis</keyword>
<evidence type="ECO:0000256" key="4">
    <source>
        <dbReference type="ARBA" id="ARBA00022485"/>
    </source>
</evidence>
<dbReference type="InterPro" id="IPR003473">
    <property type="entry name" value="NadA"/>
</dbReference>
<dbReference type="NCBIfam" id="TIGR00550">
    <property type="entry name" value="nadA"/>
    <property type="match status" value="1"/>
</dbReference>
<keyword evidence="8" id="KW-0408">Iron</keyword>
<comment type="pathway">
    <text evidence="2">Cofactor biosynthesis; NAD(+) biosynthesis; quinolinate from iminoaspartate: step 1/1.</text>
</comment>
<comment type="caution">
    <text evidence="11">The sequence shown here is derived from an EMBL/GenBank/DDBJ whole genome shotgun (WGS) entry which is preliminary data.</text>
</comment>
<dbReference type="InterPro" id="IPR036094">
    <property type="entry name" value="NadA_sf"/>
</dbReference>
<evidence type="ECO:0000256" key="6">
    <source>
        <dbReference type="ARBA" id="ARBA00022679"/>
    </source>
</evidence>
<comment type="cofactor">
    <cofactor evidence="1">
        <name>[4Fe-4S] cluster</name>
        <dbReference type="ChEBI" id="CHEBI:49883"/>
    </cofactor>
</comment>
<gene>
    <name evidence="11" type="primary">nadA</name>
    <name evidence="11" type="ORF">FAEUMB_19190</name>
</gene>
<dbReference type="NCBIfam" id="NF006878">
    <property type="entry name" value="PRK09375.1-2"/>
    <property type="match status" value="1"/>
</dbReference>
<keyword evidence="9" id="KW-0411">Iron-sulfur</keyword>
<dbReference type="PANTHER" id="PTHR30573:SF0">
    <property type="entry name" value="QUINOLINATE SYNTHASE, CHLOROPLASTIC"/>
    <property type="match status" value="1"/>
</dbReference>
<evidence type="ECO:0000256" key="8">
    <source>
        <dbReference type="ARBA" id="ARBA00023004"/>
    </source>
</evidence>
<dbReference type="Gene3D" id="3.40.50.10800">
    <property type="entry name" value="NadA-like"/>
    <property type="match status" value="3"/>
</dbReference>
<keyword evidence="7" id="KW-0479">Metal-binding</keyword>
<evidence type="ECO:0000256" key="3">
    <source>
        <dbReference type="ARBA" id="ARBA00012669"/>
    </source>
</evidence>
<evidence type="ECO:0000256" key="2">
    <source>
        <dbReference type="ARBA" id="ARBA00005065"/>
    </source>
</evidence>
<dbReference type="PANTHER" id="PTHR30573">
    <property type="entry name" value="QUINOLINATE SYNTHETASE A"/>
    <property type="match status" value="1"/>
</dbReference>
<reference evidence="11 12" key="1">
    <citation type="journal article" date="2018" name="Int. J. Syst. Evol. Microbiol.">
        <title>Draft Genome Sequence of Faecalimonas umbilicata JCM 30896T, an Acetate-Producing Bacterium Isolated from Human Feces.</title>
        <authorList>
            <person name="Sakamoto M."/>
            <person name="Ikeyama N."/>
            <person name="Yuki M."/>
            <person name="Ohkuma M."/>
        </authorList>
    </citation>
    <scope>NUCLEOTIDE SEQUENCE [LARGE SCALE GENOMIC DNA]</scope>
    <source>
        <strain evidence="11 12">EGH7</strain>
    </source>
</reference>
<dbReference type="EMBL" id="BHEO01000008">
    <property type="protein sequence ID" value="GBU05378.1"/>
    <property type="molecule type" value="Genomic_DNA"/>
</dbReference>
<evidence type="ECO:0000256" key="5">
    <source>
        <dbReference type="ARBA" id="ARBA00022642"/>
    </source>
</evidence>
<evidence type="ECO:0000313" key="12">
    <source>
        <dbReference type="Proteomes" id="UP000702954"/>
    </source>
</evidence>
<evidence type="ECO:0000256" key="1">
    <source>
        <dbReference type="ARBA" id="ARBA00001966"/>
    </source>
</evidence>
<evidence type="ECO:0000313" key="11">
    <source>
        <dbReference type="EMBL" id="GBU05378.1"/>
    </source>
</evidence>
<keyword evidence="12" id="KW-1185">Reference proteome</keyword>
<organism evidence="11 12">
    <name type="scientific">Faecalimonas umbilicata</name>
    <dbReference type="NCBI Taxonomy" id="1912855"/>
    <lineage>
        <taxon>Bacteria</taxon>
        <taxon>Bacillati</taxon>
        <taxon>Bacillota</taxon>
        <taxon>Clostridia</taxon>
        <taxon>Lachnospirales</taxon>
        <taxon>Lachnospiraceae</taxon>
        <taxon>Faecalimonas</taxon>
    </lineage>
</organism>
<dbReference type="EC" id="2.5.1.72" evidence="3 10"/>
<keyword evidence="6" id="KW-0808">Transferase</keyword>
<sequence length="315" mass="35755">MVGTEVEKRIGEDRMKIVEEIKKWKQKKNAVILAHYYVNPEIQEIADYIGDSFYLSKVAVGLKEQTIVFCGVSFMGESAKILNPKKTVLMPDLTADCAMAHMADAETIQKMREKYEDLAVVCYINSTAELKRHSDVCVTSANAVQIVKALPNKRIFFIPDKNLARYVAEQVPEKEFVFNNGYCPVHEHMQLEEIKKAKEQHPQAEILTHPECPEAVCAISDYIGSTSGIIAYAAKSSCKEFIVCTENGVRYELEKQNPDKKFYFAETEPVCPDMKLITLEKILHVLQTGENEVHITEDLRKESGKTLERMLELAK</sequence>
<protein>
    <recommendedName>
        <fullName evidence="3 10">Quinolinate synthase</fullName>
        <ecNumber evidence="3 10">2.5.1.72</ecNumber>
    </recommendedName>
</protein>
<evidence type="ECO:0000256" key="10">
    <source>
        <dbReference type="NCBIfam" id="TIGR00550"/>
    </source>
</evidence>
<proteinExistence type="predicted"/>
<dbReference type="Proteomes" id="UP000702954">
    <property type="component" value="Unassembled WGS sequence"/>
</dbReference>
<keyword evidence="4" id="KW-0004">4Fe-4S</keyword>
<dbReference type="SUPFAM" id="SSF142754">
    <property type="entry name" value="NadA-like"/>
    <property type="match status" value="1"/>
</dbReference>
<dbReference type="Pfam" id="PF02445">
    <property type="entry name" value="NadA"/>
    <property type="match status" value="1"/>
</dbReference>
<name>A0ABQ0QYA9_9FIRM</name>
<evidence type="ECO:0000256" key="9">
    <source>
        <dbReference type="ARBA" id="ARBA00023014"/>
    </source>
</evidence>
<evidence type="ECO:0000256" key="7">
    <source>
        <dbReference type="ARBA" id="ARBA00022723"/>
    </source>
</evidence>